<feature type="region of interest" description="Disordered" evidence="4">
    <location>
        <begin position="1578"/>
        <end position="1607"/>
    </location>
</feature>
<keyword evidence="2 3" id="KW-0040">ANK repeat</keyword>
<evidence type="ECO:0000256" key="4">
    <source>
        <dbReference type="SAM" id="MobiDB-lite"/>
    </source>
</evidence>
<feature type="region of interest" description="Disordered" evidence="4">
    <location>
        <begin position="1504"/>
        <end position="1540"/>
    </location>
</feature>
<evidence type="ECO:0000313" key="5">
    <source>
        <dbReference type="EMBL" id="EAR89626.2"/>
    </source>
</evidence>
<dbReference type="PANTHER" id="PTHR24126">
    <property type="entry name" value="ANKYRIN REPEAT, PH AND SEC7 DOMAIN CONTAINING PROTEIN SECG-RELATED"/>
    <property type="match status" value="1"/>
</dbReference>
<feature type="compositionally biased region" description="Polar residues" evidence="4">
    <location>
        <begin position="1597"/>
        <end position="1607"/>
    </location>
</feature>
<dbReference type="Proteomes" id="UP000009168">
    <property type="component" value="Unassembled WGS sequence"/>
</dbReference>
<feature type="repeat" description="ANK" evidence="3">
    <location>
        <begin position="802"/>
        <end position="834"/>
    </location>
</feature>
<accession>Q22VZ0</accession>
<dbReference type="PROSITE" id="PS51450">
    <property type="entry name" value="LRR"/>
    <property type="match status" value="1"/>
</dbReference>
<feature type="compositionally biased region" description="Low complexity" evidence="4">
    <location>
        <begin position="1675"/>
        <end position="1691"/>
    </location>
</feature>
<feature type="region of interest" description="Disordered" evidence="4">
    <location>
        <begin position="1675"/>
        <end position="1710"/>
    </location>
</feature>
<feature type="region of interest" description="Disordered" evidence="4">
    <location>
        <begin position="1843"/>
        <end position="1862"/>
    </location>
</feature>
<dbReference type="HOGENOM" id="CLU_235346_0_0_1"/>
<reference evidence="6" key="1">
    <citation type="journal article" date="2006" name="PLoS Biol.">
        <title>Macronuclear genome sequence of the ciliate Tetrahymena thermophila, a model eukaryote.</title>
        <authorList>
            <person name="Eisen J.A."/>
            <person name="Coyne R.S."/>
            <person name="Wu M."/>
            <person name="Wu D."/>
            <person name="Thiagarajan M."/>
            <person name="Wortman J.R."/>
            <person name="Badger J.H."/>
            <person name="Ren Q."/>
            <person name="Amedeo P."/>
            <person name="Jones K.M."/>
            <person name="Tallon L.J."/>
            <person name="Delcher A.L."/>
            <person name="Salzberg S.L."/>
            <person name="Silva J.C."/>
            <person name="Haas B.J."/>
            <person name="Majoros W.H."/>
            <person name="Farzad M."/>
            <person name="Carlton J.M."/>
            <person name="Smith R.K. Jr."/>
            <person name="Garg J."/>
            <person name="Pearlman R.E."/>
            <person name="Karrer K.M."/>
            <person name="Sun L."/>
            <person name="Manning G."/>
            <person name="Elde N.C."/>
            <person name="Turkewitz A.P."/>
            <person name="Asai D.J."/>
            <person name="Wilkes D.E."/>
            <person name="Wang Y."/>
            <person name="Cai H."/>
            <person name="Collins K."/>
            <person name="Stewart B.A."/>
            <person name="Lee S.R."/>
            <person name="Wilamowska K."/>
            <person name="Weinberg Z."/>
            <person name="Ruzzo W.L."/>
            <person name="Wloga D."/>
            <person name="Gaertig J."/>
            <person name="Frankel J."/>
            <person name="Tsao C.-C."/>
            <person name="Gorovsky M.A."/>
            <person name="Keeling P.J."/>
            <person name="Waller R.F."/>
            <person name="Patron N.J."/>
            <person name="Cherry J.M."/>
            <person name="Stover N.A."/>
            <person name="Krieger C.J."/>
            <person name="del Toro C."/>
            <person name="Ryder H.F."/>
            <person name="Williamson S.C."/>
            <person name="Barbeau R.A."/>
            <person name="Hamilton E.P."/>
            <person name="Orias E."/>
        </authorList>
    </citation>
    <scope>NUCLEOTIDE SEQUENCE [LARGE SCALE GENOMIC DNA]</scope>
    <source>
        <strain evidence="6">SB210</strain>
    </source>
</reference>
<dbReference type="InParanoid" id="Q22VZ0"/>
<evidence type="ECO:0000313" key="6">
    <source>
        <dbReference type="Proteomes" id="UP000009168"/>
    </source>
</evidence>
<dbReference type="InterPro" id="IPR001611">
    <property type="entry name" value="Leu-rich_rpt"/>
</dbReference>
<dbReference type="PROSITE" id="PS50088">
    <property type="entry name" value="ANK_REPEAT"/>
    <property type="match status" value="2"/>
</dbReference>
<dbReference type="eggNOG" id="KOG4177">
    <property type="taxonomic scope" value="Eukaryota"/>
</dbReference>
<dbReference type="PROSITE" id="PS50297">
    <property type="entry name" value="ANK_REP_REGION"/>
    <property type="match status" value="1"/>
</dbReference>
<keyword evidence="1" id="KW-0677">Repeat</keyword>
<dbReference type="EMBL" id="GG662820">
    <property type="protein sequence ID" value="EAR89626.2"/>
    <property type="molecule type" value="Genomic_DNA"/>
</dbReference>
<dbReference type="SUPFAM" id="SSF48403">
    <property type="entry name" value="Ankyrin repeat"/>
    <property type="match status" value="2"/>
</dbReference>
<dbReference type="RefSeq" id="XP_001009872.2">
    <property type="nucleotide sequence ID" value="XM_001009872.2"/>
</dbReference>
<dbReference type="GeneID" id="7841821"/>
<dbReference type="InterPro" id="IPR003591">
    <property type="entry name" value="Leu-rich_rpt_typical-subtyp"/>
</dbReference>
<organism evidence="5 6">
    <name type="scientific">Tetrahymena thermophila (strain SB210)</name>
    <dbReference type="NCBI Taxonomy" id="312017"/>
    <lineage>
        <taxon>Eukaryota</taxon>
        <taxon>Sar</taxon>
        <taxon>Alveolata</taxon>
        <taxon>Ciliophora</taxon>
        <taxon>Intramacronucleata</taxon>
        <taxon>Oligohymenophorea</taxon>
        <taxon>Hymenostomatida</taxon>
        <taxon>Tetrahymenina</taxon>
        <taxon>Tetrahymenidae</taxon>
        <taxon>Tetrahymena</taxon>
    </lineage>
</organism>
<dbReference type="Pfam" id="PF12796">
    <property type="entry name" value="Ank_2"/>
    <property type="match status" value="1"/>
</dbReference>
<proteinExistence type="predicted"/>
<evidence type="ECO:0000256" key="1">
    <source>
        <dbReference type="ARBA" id="ARBA00022737"/>
    </source>
</evidence>
<dbReference type="InterPro" id="IPR002110">
    <property type="entry name" value="Ankyrin_rpt"/>
</dbReference>
<feature type="repeat" description="ANK" evidence="3">
    <location>
        <begin position="763"/>
        <end position="801"/>
    </location>
</feature>
<dbReference type="eggNOG" id="KOG0619">
    <property type="taxonomic scope" value="Eukaryota"/>
</dbReference>
<dbReference type="KEGG" id="tet:TTHERM_00161440"/>
<dbReference type="SUPFAM" id="SSF52058">
    <property type="entry name" value="L domain-like"/>
    <property type="match status" value="1"/>
</dbReference>
<evidence type="ECO:0000256" key="3">
    <source>
        <dbReference type="PROSITE-ProRule" id="PRU00023"/>
    </source>
</evidence>
<gene>
    <name evidence="5" type="ORF">TTHERM_00161440</name>
</gene>
<feature type="compositionally biased region" description="Polar residues" evidence="4">
    <location>
        <begin position="1843"/>
        <end position="1857"/>
    </location>
</feature>
<feature type="compositionally biased region" description="Low complexity" evidence="4">
    <location>
        <begin position="1520"/>
        <end position="1540"/>
    </location>
</feature>
<dbReference type="STRING" id="312017.Q22VZ0"/>
<feature type="compositionally biased region" description="Polar residues" evidence="4">
    <location>
        <begin position="1508"/>
        <end position="1519"/>
    </location>
</feature>
<dbReference type="OrthoDB" id="2187496at2759"/>
<name>Q22VZ0_TETTS</name>
<dbReference type="InterPro" id="IPR036770">
    <property type="entry name" value="Ankyrin_rpt-contain_sf"/>
</dbReference>
<dbReference type="SMART" id="SM00369">
    <property type="entry name" value="LRR_TYP"/>
    <property type="match status" value="4"/>
</dbReference>
<dbReference type="Gene3D" id="1.25.40.20">
    <property type="entry name" value="Ankyrin repeat-containing domain"/>
    <property type="match status" value="2"/>
</dbReference>
<sequence length="1990" mass="228613">MSRQLLSELVVSHNKQTQEIQPSFSELDNNKQLKSKQYIIDTNNIQLKNRLSSQEIINFNESEQLEANNIKNFVNQSNKYWKQEREMFASSKKLSLSFQSENIDNSSCGGNSQNNQINNFNSNNQNEIKIGIQDIQLEENSNNQDNTPFTEMNLDYNNVDWGNKNQLNLNQYSFIDFQLNASQQEYMKTSNRKRINNSYHSNTNKDQKNTSNLENILSNIDNTEEIQRPSDFVQLGNINKIDNDMNSQKTKNTLNEIKAEKQKEEYQFAQRRSISIDSATPNTAQFKENHNYIAKQNQNKNYLQLEFASKSNFNSAECMSQDQFIKEIDTQSNFSQPIKDKTEYTGAINTQINNSLSLSDYNSKNGKKEVTPVNKSPNKYTALSINQQGNTSNAQFVFSYTNKQATSFPKQFKLNEYFLEVLELSNNKFKQLPEEIYQFKQLKRLKLDNNFIRQIPQMLFSLIFLQDFSISNNLISELPINISNQQSLVTLDISKNRITHLPEQICKLKQLQSLNISNNEFTSLPIQLKQLIDGNLRELILDWFKYCNPPLSIQQINTDNKVQLNKQSQETYQQIGIASYSNQIANHLKHGGDVISPLKKLSQLLFRQEQQLYYSNQFNQKQENVIKLSYYQVNKSLGNQYSFSQFVNEMSSNGFIINIRNFKGQNMMHLAAANEDIGVIDSLNQIDLTLKNHCDSNQHSPLSLSIYEEKYFSAKKLLQLNADPNVGGSIYGSPLNIATIKGQIYLIQDITSKKANLNLQDVDGNTSLHYIMTIFSRDISNSAKIAEILLEHGADPNIKNKDGWTPLHLAVRRSQYSAVNFAIDYNKLVQMKKNSENCQQQQQEYKSFSSYCKPPFKVGQNSENSNQIQNQIKNRNLQEFDFTMKGGVDKWSCLHISCYNNDVKMTKLLLALKEIDFFALNRKNQTPLFLSSKGNSLSKLMRLQLQKRIYSDLQVSFGNQKQQDQIKKADENQKDLQIKLITDGCSSPINAPFIIQSSEINTKNQQNNNDKYPLQIKHNQQLSNIGFSLQNNSIVKQSILPDHSSIGSILANITSPQEKQLPFQIQKKFVHKIQSKKAISYDLINFDEDDEDNNDICEISNQHDDFNLRELDENNQIKEIRKSKEGNITVMGKKYNQNKSVDNSCKNYSTINDFDNSPMALKITDRNSEQKKIQNYYSIQKRQKCPIPPYQSSNTNKHYDSKSNQSTNQIELFTQRICKVQQKQFVDEEQSEIQTSNSIQELSNQRISSNYYLGCNSQRDSINKVNINKGIYCSDSKNTPIKDNNFENLKNKINKTDIQQTNKSHNSQFENELFAKANQSINNLDFDSISLNAGQNIKISMKEQKKLSHNLLRYSHDDQEGNIFSIPKLYSGDNRQQIVFQTIQNIFSLFISGTVQYKKSLTETIQCLSDQYKQIVIILKLSIESYLRMQQFISENCNYLPQSFNNNQTSSLSLNHIRTHTALLLSDLLFSINTTPINFKTLMRFVEDKNEEFQENLILQRQSKDKSTCQTTRQNQPIPASQGDAASGSQSGQSSARSFRSNSQSQTFTQYYSQLVHQKNQNSKKSCLTQKTNSSISVISNNSSANQQKVKEENNSDDQSQINSCESNSNNSFLIKEYLISSLAKVDISPEFNYSNLEKLQKEDQNILIQYESFQTKAYFQTRKNLQDKSIELQNTPQNTQNQNTFQNTQQSSSERSRNTPIFKPPSYKKTTTAAATVSSSLNSGVNQVKIISHKELISQKLSQTTENNNKNQHNQVFTNQRTALNTSQQGSSINTSNYNNNNFYFDTTTSNKQNSNLSTINYSNQNHTSQQSQLISNASNKKNQNLSINSSNVNITLQTQVDTCSQRDSQPQKQNNTSTTTTTTIINANQIFQYQNKSQSSYNGYFNSQVLQDVSKDNKQIPQRLFLKQESSTKTNIQQNTFHQPKILNFNSSSQLSNPSENSVIKLITSESSETLNMNENLENQFLNDEAKITNKYLNNQINKLPKYK</sequence>
<dbReference type="PANTHER" id="PTHR24126:SF14">
    <property type="entry name" value="ANK_REP_REGION DOMAIN-CONTAINING PROTEIN"/>
    <property type="match status" value="1"/>
</dbReference>
<keyword evidence="6" id="KW-1185">Reference proteome</keyword>
<protein>
    <submittedName>
        <fullName evidence="5">Ankyrin repeat protein</fullName>
    </submittedName>
</protein>
<evidence type="ECO:0000256" key="2">
    <source>
        <dbReference type="ARBA" id="ARBA00023043"/>
    </source>
</evidence>
<dbReference type="SMART" id="SM00248">
    <property type="entry name" value="ANK"/>
    <property type="match status" value="6"/>
</dbReference>
<dbReference type="SMART" id="SM00364">
    <property type="entry name" value="LRR_BAC"/>
    <property type="match status" value="4"/>
</dbReference>